<evidence type="ECO:0000256" key="4">
    <source>
        <dbReference type="ARBA" id="ARBA00022989"/>
    </source>
</evidence>
<keyword evidence="3 6" id="KW-0812">Transmembrane</keyword>
<dbReference type="GO" id="GO:0016020">
    <property type="term" value="C:membrane"/>
    <property type="evidence" value="ECO:0007669"/>
    <property type="project" value="UniProtKB-SubCell"/>
</dbReference>
<feature type="transmembrane region" description="Helical" evidence="6">
    <location>
        <begin position="142"/>
        <end position="164"/>
    </location>
</feature>
<evidence type="ECO:0000256" key="6">
    <source>
        <dbReference type="SAM" id="Phobius"/>
    </source>
</evidence>
<organism evidence="7 8">
    <name type="scientific">Leptospira vanthielii serovar Holland str. Waz Holland = ATCC 700522</name>
    <dbReference type="NCBI Taxonomy" id="1218591"/>
    <lineage>
        <taxon>Bacteria</taxon>
        <taxon>Pseudomonadati</taxon>
        <taxon>Spirochaetota</taxon>
        <taxon>Spirochaetia</taxon>
        <taxon>Leptospirales</taxon>
        <taxon>Leptospiraceae</taxon>
        <taxon>Leptospira</taxon>
    </lineage>
</organism>
<proteinExistence type="inferred from homology"/>
<protein>
    <submittedName>
        <fullName evidence="7">YhhN-like protein</fullName>
    </submittedName>
</protein>
<feature type="transmembrane region" description="Helical" evidence="6">
    <location>
        <begin position="201"/>
        <end position="223"/>
    </location>
</feature>
<keyword evidence="4 6" id="KW-1133">Transmembrane helix</keyword>
<gene>
    <name evidence="7" type="ORF">LEP1GSC199_1282</name>
</gene>
<feature type="transmembrane region" description="Helical" evidence="6">
    <location>
        <begin position="235"/>
        <end position="254"/>
    </location>
</feature>
<evidence type="ECO:0000256" key="3">
    <source>
        <dbReference type="ARBA" id="ARBA00022692"/>
    </source>
</evidence>
<feature type="transmembrane region" description="Helical" evidence="6">
    <location>
        <begin position="57"/>
        <end position="76"/>
    </location>
</feature>
<dbReference type="Pfam" id="PF07947">
    <property type="entry name" value="YhhN"/>
    <property type="match status" value="1"/>
</dbReference>
<evidence type="ECO:0000256" key="2">
    <source>
        <dbReference type="ARBA" id="ARBA00007375"/>
    </source>
</evidence>
<feature type="transmembrane region" description="Helical" evidence="6">
    <location>
        <begin position="110"/>
        <end position="130"/>
    </location>
</feature>
<feature type="transmembrane region" description="Helical" evidence="6">
    <location>
        <begin position="17"/>
        <end position="36"/>
    </location>
</feature>
<reference evidence="7 8" key="1">
    <citation type="submission" date="2013-03" db="EMBL/GenBank/DDBJ databases">
        <authorList>
            <person name="Harkins D.M."/>
            <person name="Durkin A.S."/>
            <person name="Brinkac L.M."/>
            <person name="Haft D.H."/>
            <person name="Selengut J.D."/>
            <person name="Sanka R."/>
            <person name="DePew J."/>
            <person name="Purushe J."/>
            <person name="Galloway R.L."/>
            <person name="Vinetz J.M."/>
            <person name="Sutton G.G."/>
            <person name="Nierman W.C."/>
            <person name="Fouts D.E."/>
        </authorList>
    </citation>
    <scope>NUCLEOTIDE SEQUENCE [LARGE SCALE GENOMIC DNA]</scope>
    <source>
        <strain evidence="7 8">Waz Holland</strain>
    </source>
</reference>
<evidence type="ECO:0000256" key="1">
    <source>
        <dbReference type="ARBA" id="ARBA00004141"/>
    </source>
</evidence>
<sequence>MKLPDCIFFRTMLKLSMVYYLILTTIPVAIVSAFFIHWFTLQEEPNPLKRLEHSRGIYLGFSFQILLFAWLLFQLGHTRFSYPLYAIGFSFLGDWFNLQFPIAKKQMKDPVLGGIFSFAIAQVFFLLSFWKLTNWNELYIGVLPYAITGALLVLPALIFFFRVYNPQRSKWVMASAFVYGLILCFFVSLCFNAYLAFGGVWIYLAIGAGFFLLSDAVMGETTINGTRHPKWEFQVPWVTYLIAQSFLLVGFFLVSHTRNLV</sequence>
<evidence type="ECO:0000313" key="8">
    <source>
        <dbReference type="Proteomes" id="UP000012227"/>
    </source>
</evidence>
<comment type="subcellular location">
    <subcellularLocation>
        <location evidence="1">Membrane</location>
        <topology evidence="1">Multi-pass membrane protein</topology>
    </subcellularLocation>
</comment>
<evidence type="ECO:0000313" key="7">
    <source>
        <dbReference type="EMBL" id="EMY70161.1"/>
    </source>
</evidence>
<keyword evidence="5 6" id="KW-0472">Membrane</keyword>
<dbReference type="EMBL" id="AOGY02000039">
    <property type="protein sequence ID" value="EMY70161.1"/>
    <property type="molecule type" value="Genomic_DNA"/>
</dbReference>
<feature type="transmembrane region" description="Helical" evidence="6">
    <location>
        <begin position="176"/>
        <end position="195"/>
    </location>
</feature>
<dbReference type="Proteomes" id="UP000012227">
    <property type="component" value="Unassembled WGS sequence"/>
</dbReference>
<comment type="caution">
    <text evidence="7">The sequence shown here is derived from an EMBL/GenBank/DDBJ whole genome shotgun (WGS) entry which is preliminary data.</text>
</comment>
<name>N1WE45_9LEPT</name>
<dbReference type="InterPro" id="IPR012506">
    <property type="entry name" value="TMEM86B-like"/>
</dbReference>
<evidence type="ECO:0000256" key="5">
    <source>
        <dbReference type="ARBA" id="ARBA00023136"/>
    </source>
</evidence>
<comment type="similarity">
    <text evidence="2">Belongs to the TMEM86 family.</text>
</comment>
<dbReference type="AlphaFoldDB" id="N1WE45"/>
<feature type="transmembrane region" description="Helical" evidence="6">
    <location>
        <begin position="82"/>
        <end position="98"/>
    </location>
</feature>
<accession>N1WE45</accession>